<proteinExistence type="predicted"/>
<dbReference type="EMBL" id="CM003104">
    <property type="protein sequence ID" value="KUI71489.1"/>
    <property type="molecule type" value="Genomic_DNA"/>
</dbReference>
<name>A0A194W4U7_CYTMA</name>
<evidence type="ECO:0008006" key="3">
    <source>
        <dbReference type="Google" id="ProtNLM"/>
    </source>
</evidence>
<protein>
    <recommendedName>
        <fullName evidence="3">ABM domain-containing protein</fullName>
    </recommendedName>
</protein>
<dbReference type="PANTHER" id="PTHR42052:SF1">
    <property type="entry name" value="ABM DOMAIN-CONTAINING PROTEIN"/>
    <property type="match status" value="1"/>
</dbReference>
<dbReference type="OrthoDB" id="3542212at2759"/>
<reference evidence="1" key="1">
    <citation type="submission" date="2014-12" db="EMBL/GenBank/DDBJ databases">
        <title>Genome Sequence of Valsa Canker Pathogens Uncovers a Specific Adaption of Colonization on Woody Bark.</title>
        <authorList>
            <person name="Yin Z."/>
            <person name="Liu H."/>
            <person name="Gao X."/>
            <person name="Li Z."/>
            <person name="Song N."/>
            <person name="Ke X."/>
            <person name="Dai Q."/>
            <person name="Wu Y."/>
            <person name="Sun Y."/>
            <person name="Xu J.-R."/>
            <person name="Kang Z.K."/>
            <person name="Wang L."/>
            <person name="Huang L."/>
        </authorList>
    </citation>
    <scope>NUCLEOTIDE SEQUENCE [LARGE SCALE GENOMIC DNA]</scope>
    <source>
        <strain evidence="1">03-8</strain>
    </source>
</reference>
<sequence length="134" mass="15373">MKDGKSNGDMWFLERDVFMSASNERAGSEEIGLLDSPVISFNHHFVAANGKEAFEQKSNEVKGLLEDFAKPFAVKGAWRTDLEDEPSDAEWDVVVGWPSVEKHMDFAKQESFAKYRELMGFITGFEVRHYRRFS</sequence>
<accession>A0A194W4U7</accession>
<dbReference type="SMR" id="A0A194W4U7"/>
<gene>
    <name evidence="1" type="ORF">VM1G_07255</name>
</gene>
<evidence type="ECO:0000313" key="2">
    <source>
        <dbReference type="Proteomes" id="UP000078559"/>
    </source>
</evidence>
<dbReference type="PANTHER" id="PTHR42052">
    <property type="entry name" value="ABM DOMAIN-CONTAINING PROTEIN"/>
    <property type="match status" value="1"/>
</dbReference>
<evidence type="ECO:0000313" key="1">
    <source>
        <dbReference type="EMBL" id="KUI71489.1"/>
    </source>
</evidence>
<dbReference type="Proteomes" id="UP000078559">
    <property type="component" value="Chromosome 7"/>
</dbReference>
<dbReference type="Gene3D" id="3.30.70.100">
    <property type="match status" value="1"/>
</dbReference>
<organism evidence="1 2">
    <name type="scientific">Cytospora mali</name>
    <name type="common">Apple Valsa canker fungus</name>
    <name type="synonym">Valsa mali</name>
    <dbReference type="NCBI Taxonomy" id="578113"/>
    <lineage>
        <taxon>Eukaryota</taxon>
        <taxon>Fungi</taxon>
        <taxon>Dikarya</taxon>
        <taxon>Ascomycota</taxon>
        <taxon>Pezizomycotina</taxon>
        <taxon>Sordariomycetes</taxon>
        <taxon>Sordariomycetidae</taxon>
        <taxon>Diaporthales</taxon>
        <taxon>Cytosporaceae</taxon>
        <taxon>Cytospora</taxon>
    </lineage>
</organism>
<dbReference type="AlphaFoldDB" id="A0A194W4U7"/>
<keyword evidence="2" id="KW-1185">Reference proteome</keyword>